<evidence type="ECO:0008006" key="8">
    <source>
        <dbReference type="Google" id="ProtNLM"/>
    </source>
</evidence>
<dbReference type="Gene3D" id="1.10.10.10">
    <property type="entry name" value="Winged helix-like DNA-binding domain superfamily/Winged helix DNA-binding domain"/>
    <property type="match status" value="1"/>
</dbReference>
<proteinExistence type="predicted"/>
<organism evidence="6 7">
    <name type="scientific">Flemingia macrophylla</name>
    <dbReference type="NCBI Taxonomy" id="520843"/>
    <lineage>
        <taxon>Eukaryota</taxon>
        <taxon>Viridiplantae</taxon>
        <taxon>Streptophyta</taxon>
        <taxon>Embryophyta</taxon>
        <taxon>Tracheophyta</taxon>
        <taxon>Spermatophyta</taxon>
        <taxon>Magnoliopsida</taxon>
        <taxon>eudicotyledons</taxon>
        <taxon>Gunneridae</taxon>
        <taxon>Pentapetalae</taxon>
        <taxon>rosids</taxon>
        <taxon>fabids</taxon>
        <taxon>Fabales</taxon>
        <taxon>Fabaceae</taxon>
        <taxon>Papilionoideae</taxon>
        <taxon>50 kb inversion clade</taxon>
        <taxon>NPAAA clade</taxon>
        <taxon>indigoferoid/millettioid clade</taxon>
        <taxon>Phaseoleae</taxon>
        <taxon>Flemingia</taxon>
    </lineage>
</organism>
<dbReference type="PROSITE" id="PS51450">
    <property type="entry name" value="LRR"/>
    <property type="match status" value="1"/>
</dbReference>
<dbReference type="FunFam" id="1.10.8.430:FF:000003">
    <property type="entry name" value="Probable disease resistance protein At5g66910"/>
    <property type="match status" value="1"/>
</dbReference>
<evidence type="ECO:0000259" key="4">
    <source>
        <dbReference type="Pfam" id="PF23559"/>
    </source>
</evidence>
<protein>
    <recommendedName>
        <fullName evidence="8">NB-ARC domain-containing protein</fullName>
    </recommendedName>
</protein>
<keyword evidence="2" id="KW-0677">Repeat</keyword>
<feature type="domain" description="Disease resistance protein winged helix" evidence="4">
    <location>
        <begin position="119"/>
        <end position="188"/>
    </location>
</feature>
<gene>
    <name evidence="6" type="ORF">Fmac_025544</name>
</gene>
<dbReference type="InterPro" id="IPR056789">
    <property type="entry name" value="LRR_R13L1-DRL21"/>
</dbReference>
<dbReference type="PANTHER" id="PTHR36766:SF51">
    <property type="entry name" value="DISEASE RESISTANCE RPP13-LIKE PROTEIN 1"/>
    <property type="match status" value="1"/>
</dbReference>
<dbReference type="PRINTS" id="PR00364">
    <property type="entry name" value="DISEASERSIST"/>
</dbReference>
<dbReference type="InterPro" id="IPR058922">
    <property type="entry name" value="WHD_DRP"/>
</dbReference>
<dbReference type="InterPro" id="IPR032675">
    <property type="entry name" value="LRR_dom_sf"/>
</dbReference>
<comment type="caution">
    <text evidence="6">The sequence shown here is derived from an EMBL/GenBank/DDBJ whole genome shotgun (WGS) entry which is preliminary data.</text>
</comment>
<reference evidence="6 7" key="1">
    <citation type="submission" date="2024-08" db="EMBL/GenBank/DDBJ databases">
        <title>Insights into the chromosomal genome structure of Flemingia macrophylla.</title>
        <authorList>
            <person name="Ding Y."/>
            <person name="Zhao Y."/>
            <person name="Bi W."/>
            <person name="Wu M."/>
            <person name="Zhao G."/>
            <person name="Gong Y."/>
            <person name="Li W."/>
            <person name="Zhang P."/>
        </authorList>
    </citation>
    <scope>NUCLEOTIDE SEQUENCE [LARGE SCALE GENOMIC DNA]</scope>
    <source>
        <strain evidence="6">DYQJB</strain>
        <tissue evidence="6">Leaf</tissue>
    </source>
</reference>
<evidence type="ECO:0000256" key="1">
    <source>
        <dbReference type="ARBA" id="ARBA00022614"/>
    </source>
</evidence>
<dbReference type="InterPro" id="IPR042197">
    <property type="entry name" value="Apaf_helical"/>
</dbReference>
<evidence type="ECO:0000313" key="6">
    <source>
        <dbReference type="EMBL" id="KAL2326486.1"/>
    </source>
</evidence>
<dbReference type="Gene3D" id="3.80.10.10">
    <property type="entry name" value="Ribonuclease Inhibitor"/>
    <property type="match status" value="3"/>
</dbReference>
<keyword evidence="3" id="KW-0611">Plant defense</keyword>
<dbReference type="AlphaFoldDB" id="A0ABD1LSI2"/>
<dbReference type="InterPro" id="IPR036388">
    <property type="entry name" value="WH-like_DNA-bd_sf"/>
</dbReference>
<dbReference type="Pfam" id="PF23559">
    <property type="entry name" value="WHD_DRP"/>
    <property type="match status" value="1"/>
</dbReference>
<feature type="domain" description="R13L1/DRL21-like LRR repeat region" evidence="5">
    <location>
        <begin position="376"/>
        <end position="502"/>
    </location>
</feature>
<keyword evidence="7" id="KW-1185">Reference proteome</keyword>
<evidence type="ECO:0000256" key="2">
    <source>
        <dbReference type="ARBA" id="ARBA00022737"/>
    </source>
</evidence>
<evidence type="ECO:0000313" key="7">
    <source>
        <dbReference type="Proteomes" id="UP001603857"/>
    </source>
</evidence>
<dbReference type="PANTHER" id="PTHR36766">
    <property type="entry name" value="PLANT BROAD-SPECTRUM MILDEW RESISTANCE PROTEIN RPW8"/>
    <property type="match status" value="1"/>
</dbReference>
<dbReference type="FunFam" id="1.10.10.10:FF:000322">
    <property type="entry name" value="Probable disease resistance protein At1g63360"/>
    <property type="match status" value="1"/>
</dbReference>
<dbReference type="SUPFAM" id="SSF52540">
    <property type="entry name" value="P-loop containing nucleoside triphosphate hydrolases"/>
    <property type="match status" value="1"/>
</dbReference>
<dbReference type="Pfam" id="PF25019">
    <property type="entry name" value="LRR_R13L1-DRL21"/>
    <property type="match status" value="1"/>
</dbReference>
<dbReference type="InterPro" id="IPR001611">
    <property type="entry name" value="Leu-rich_rpt"/>
</dbReference>
<dbReference type="GO" id="GO:0006952">
    <property type="term" value="P:defense response"/>
    <property type="evidence" value="ECO:0007669"/>
    <property type="project" value="UniProtKB-KW"/>
</dbReference>
<evidence type="ECO:0000259" key="5">
    <source>
        <dbReference type="Pfam" id="PF25019"/>
    </source>
</evidence>
<dbReference type="InterPro" id="IPR027417">
    <property type="entry name" value="P-loop_NTPase"/>
</dbReference>
<dbReference type="SUPFAM" id="SSF52058">
    <property type="entry name" value="L domain-like"/>
    <property type="match status" value="2"/>
</dbReference>
<keyword evidence="1" id="KW-0433">Leucine-rich repeat</keyword>
<accession>A0ABD1LSI2</accession>
<sequence>MKVASIMGSNKIYPLRQLEHDQCWQLFAKHAFQDNYHQSSRDCEEIGMKIVEKCKGLPLALTTVGSLLHQKSTVSEWECILKSEIWEFSEEDSDILPALRLSYHHLPPHLKRCFAYCALFPKDYMFDKKFLIQLWMTENFLQCHQRSKSLEVVGEEYFNDLLSRSFFQQSSFSDETCFFMHDLLSDLAKYVSGDFCFRLEVCQAKNIPQITRHFSIAISQFHGFGTLHDTRRFRTFFPTREGMNFIHRDWYCKMALHELFSKRKFLRVLSLSHCYNLYVVPDSVGNLKLLRSLDLSNTNIKNLSNSTCSLYNLQILKLNCIRSMELPSNLHKLTNLHRLELIKTKVRKVPFHMGKLKNLQVLMSSFVVGKGRQFSIQPLGELNLKGGLSIEKLQKVENSSDAIAMDLKNKTQLVELELKWDRDQEVGDSMEEKNDIVIENLQPSKQLEKLSINNYGGKQFPRWLSDNSLLNMVSLTLMNCQSCQYLPSLGLLPFLKHLTIEGFDGVVSIDSDFYGSSSCSFTSLETLRLYSMIAWEKWECRAVTGAFPRLQYLRLDRCPKLKGHLPMQVALLKTLYITCCEQLLGNNGGLQSDGKNLDIVGHEMETWLVELIGRMISCTSHDYMHISYSPNMNIPMSPCYNFLVTLKIHDTCDSLTTFTLDLFPALQLLSLYGCKNLQRISQGHGVGHNHLKDLTIWKCPQFESLPEGMHILPSLYKLTIRDCPKHELFPNGGLPSNLETMDLNNCSKLITSMKGSLGANPTLETLWIGKLGTESFPDEGLLPHSLNCLWIIDCPNLKKLDYKGLCHLSSRETMVLQNCPSLQCLPEDLCNLPSLEKLVVQECRSLQCLPEGLRHLSSLKKLVLQNCPVSDV</sequence>
<dbReference type="EMBL" id="JBGMDY010000008">
    <property type="protein sequence ID" value="KAL2326486.1"/>
    <property type="molecule type" value="Genomic_DNA"/>
</dbReference>
<name>A0ABD1LSI2_9FABA</name>
<dbReference type="Gene3D" id="1.10.8.430">
    <property type="entry name" value="Helical domain of apoptotic protease-activating factors"/>
    <property type="match status" value="1"/>
</dbReference>
<dbReference type="Proteomes" id="UP001603857">
    <property type="component" value="Unassembled WGS sequence"/>
</dbReference>
<evidence type="ECO:0000256" key="3">
    <source>
        <dbReference type="ARBA" id="ARBA00022821"/>
    </source>
</evidence>